<reference evidence="2" key="1">
    <citation type="journal article" date="2022" name="Pharmaceutics">
        <title>Isolation and Molecular Characterization of a Novel Lytic Bacteriophage That Inactivates MDR Klebsiella pneumoniae Strains.</title>
        <authorList>
            <person name="Balcao V.M."/>
            <person name="Moreli F.C."/>
            <person name="Silva E.C."/>
            <person name="Belline B.G."/>
            <person name="Martins L.F."/>
            <person name="Rossi F.P.N."/>
            <person name="Pereira C."/>
            <person name="Vila M.M.D.C."/>
            <person name="da Silva A.M."/>
        </authorList>
    </citation>
    <scope>NUCLEOTIDE SEQUENCE</scope>
</reference>
<accession>A0A9E7NGA9</accession>
<feature type="domain" description="DUF7415" evidence="1">
    <location>
        <begin position="36"/>
        <end position="82"/>
    </location>
</feature>
<keyword evidence="3" id="KW-1185">Reference proteome</keyword>
<dbReference type="EMBL" id="ON637170">
    <property type="protein sequence ID" value="UTN90271.1"/>
    <property type="molecule type" value="Genomic_DNA"/>
</dbReference>
<protein>
    <submittedName>
        <fullName evidence="2">Tail protein</fullName>
    </submittedName>
</protein>
<sequence length="155" mass="17580">MTIKSSVPTLSSGTNSSKWGKNMLVNEKVVNQGVGLVPWAEIPLDVKESLLDHLRVWCDNMEVYFDYDNMHLGLWVPMDEDQDEVLDWGDLTEMGLVFALGYVCLMRESYIPVGVTGVSAGIWVGRNEDYYAPENINSWIQVLRRFGFQVEGLTK</sequence>
<dbReference type="Proteomes" id="UP001058039">
    <property type="component" value="Segment"/>
</dbReference>
<evidence type="ECO:0000259" key="1">
    <source>
        <dbReference type="Pfam" id="PF24187"/>
    </source>
</evidence>
<proteinExistence type="predicted"/>
<dbReference type="Pfam" id="PF24187">
    <property type="entry name" value="DUF7415"/>
    <property type="match status" value="1"/>
</dbReference>
<evidence type="ECO:0000313" key="2">
    <source>
        <dbReference type="EMBL" id="UTN90271.1"/>
    </source>
</evidence>
<evidence type="ECO:0000313" key="3">
    <source>
        <dbReference type="Proteomes" id="UP001058039"/>
    </source>
</evidence>
<dbReference type="InterPro" id="IPR055838">
    <property type="entry name" value="DUF7415"/>
</dbReference>
<name>A0A9E7NGA9_9CAUD</name>
<organism evidence="2 3">
    <name type="scientific">Klebsiella phage vB_KpnS_Uniso31</name>
    <dbReference type="NCBI Taxonomy" id="2951200"/>
    <lineage>
        <taxon>Viruses</taxon>
        <taxon>Duplodnaviria</taxon>
        <taxon>Heunggongvirae</taxon>
        <taxon>Uroviricota</taxon>
        <taxon>Caudoviricetes</taxon>
        <taxon>Demerecviridae</taxon>
        <taxon>Sugarlandvirus</taxon>
        <taxon>Sugarlandvirus Uniso31</taxon>
    </lineage>
</organism>